<sequence length="298" mass="31575">MTTRPSRTSAAHRAPLAGVALVAVTALSACGNPFDASELDGASPAGTPQFGEIREEVFSAMLAADSVTISGEVQAGDADLDALFDGVDDDAVGDLQITGAVDGTNSEMSFTAGGNSFTQRAVEGEEYFRGEDFAALLISELDEDIAEAVDESFIEETVADAWVQFTDGGDGSVFSAADVITTWQQELDGEELGSMSAVTEDREGSPVWVYRADEGDTEFVVAAEGEPYLLEVREGESFYQFSDWNESSTPEAPESIITLDEIFAAIAEDQGWPTEEITENNDDSEDAESAGDDSTTTT</sequence>
<reference evidence="4" key="1">
    <citation type="journal article" date="2019" name="Int. J. Syst. Evol. Microbiol.">
        <title>The Global Catalogue of Microorganisms (GCM) 10K type strain sequencing project: providing services to taxonomists for standard genome sequencing and annotation.</title>
        <authorList>
            <consortium name="The Broad Institute Genomics Platform"/>
            <consortium name="The Broad Institute Genome Sequencing Center for Infectious Disease"/>
            <person name="Wu L."/>
            <person name="Ma J."/>
        </authorList>
    </citation>
    <scope>NUCLEOTIDE SEQUENCE [LARGE SCALE GENOMIC DNA]</scope>
    <source>
        <strain evidence="4">JCM 19129</strain>
    </source>
</reference>
<comment type="caution">
    <text evidence="3">The sequence shown here is derived from an EMBL/GenBank/DDBJ whole genome shotgun (WGS) entry which is preliminary data.</text>
</comment>
<keyword evidence="2" id="KW-0732">Signal</keyword>
<feature type="region of interest" description="Disordered" evidence="1">
    <location>
        <begin position="268"/>
        <end position="298"/>
    </location>
</feature>
<proteinExistence type="predicted"/>
<feature type="signal peptide" evidence="2">
    <location>
        <begin position="1"/>
        <end position="31"/>
    </location>
</feature>
<protein>
    <recommendedName>
        <fullName evidence="5">Lipoprotein</fullName>
    </recommendedName>
</protein>
<dbReference type="PROSITE" id="PS51257">
    <property type="entry name" value="PROKAR_LIPOPROTEIN"/>
    <property type="match status" value="1"/>
</dbReference>
<dbReference type="EMBL" id="BAABLW010000003">
    <property type="protein sequence ID" value="GAA4915214.1"/>
    <property type="molecule type" value="Genomic_DNA"/>
</dbReference>
<evidence type="ECO:0000313" key="3">
    <source>
        <dbReference type="EMBL" id="GAA4915214.1"/>
    </source>
</evidence>
<dbReference type="RefSeq" id="WP_345476770.1">
    <property type="nucleotide sequence ID" value="NZ_BAABLW010000003.1"/>
</dbReference>
<organism evidence="3 4">
    <name type="scientific">Nesterenkonia rhizosphaerae</name>
    <dbReference type="NCBI Taxonomy" id="1348272"/>
    <lineage>
        <taxon>Bacteria</taxon>
        <taxon>Bacillati</taxon>
        <taxon>Actinomycetota</taxon>
        <taxon>Actinomycetes</taxon>
        <taxon>Micrococcales</taxon>
        <taxon>Micrococcaceae</taxon>
        <taxon>Nesterenkonia</taxon>
    </lineage>
</organism>
<keyword evidence="4" id="KW-1185">Reference proteome</keyword>
<gene>
    <name evidence="3" type="ORF">GCM10025790_07820</name>
</gene>
<evidence type="ECO:0008006" key="5">
    <source>
        <dbReference type="Google" id="ProtNLM"/>
    </source>
</evidence>
<feature type="compositionally biased region" description="Acidic residues" evidence="1">
    <location>
        <begin position="276"/>
        <end position="291"/>
    </location>
</feature>
<evidence type="ECO:0000313" key="4">
    <source>
        <dbReference type="Proteomes" id="UP001500368"/>
    </source>
</evidence>
<evidence type="ECO:0000256" key="2">
    <source>
        <dbReference type="SAM" id="SignalP"/>
    </source>
</evidence>
<dbReference type="Proteomes" id="UP001500368">
    <property type="component" value="Unassembled WGS sequence"/>
</dbReference>
<accession>A0ABP9FS77</accession>
<name>A0ABP9FS77_9MICC</name>
<evidence type="ECO:0000256" key="1">
    <source>
        <dbReference type="SAM" id="MobiDB-lite"/>
    </source>
</evidence>
<feature type="chain" id="PRO_5045943399" description="Lipoprotein" evidence="2">
    <location>
        <begin position="32"/>
        <end position="298"/>
    </location>
</feature>